<feature type="region of interest" description="Disordered" evidence="9">
    <location>
        <begin position="590"/>
        <end position="649"/>
    </location>
</feature>
<evidence type="ECO:0000256" key="2">
    <source>
        <dbReference type="ARBA" id="ARBA00022737"/>
    </source>
</evidence>
<dbReference type="Gene3D" id="1.25.40.10">
    <property type="entry name" value="Tetratricopeptide repeat domain"/>
    <property type="match status" value="2"/>
</dbReference>
<evidence type="ECO:0000313" key="11">
    <source>
        <dbReference type="EMBL" id="KAK0416163.1"/>
    </source>
</evidence>
<evidence type="ECO:0000256" key="3">
    <source>
        <dbReference type="ARBA" id="ARBA00022776"/>
    </source>
</evidence>
<dbReference type="GO" id="GO:0016567">
    <property type="term" value="P:protein ubiquitination"/>
    <property type="evidence" value="ECO:0007669"/>
    <property type="project" value="TreeGrafter"/>
</dbReference>
<evidence type="ECO:0000256" key="8">
    <source>
        <dbReference type="SAM" id="Coils"/>
    </source>
</evidence>
<keyword evidence="3" id="KW-0498">Mitosis</keyword>
<dbReference type="InterPro" id="IPR011990">
    <property type="entry name" value="TPR-like_helical_dom_sf"/>
</dbReference>
<dbReference type="Pfam" id="PF04049">
    <property type="entry name" value="ANAPC8"/>
    <property type="match status" value="1"/>
</dbReference>
<evidence type="ECO:0000256" key="4">
    <source>
        <dbReference type="ARBA" id="ARBA00022786"/>
    </source>
</evidence>
<evidence type="ECO:0000256" key="7">
    <source>
        <dbReference type="PROSITE-ProRule" id="PRU00339"/>
    </source>
</evidence>
<dbReference type="EMBL" id="JAUCMV010000002">
    <property type="protein sequence ID" value="KAK0416163.1"/>
    <property type="molecule type" value="Genomic_DNA"/>
</dbReference>
<dbReference type="GO" id="GO:0051301">
    <property type="term" value="P:cell division"/>
    <property type="evidence" value="ECO:0007669"/>
    <property type="project" value="UniProtKB-KW"/>
</dbReference>
<dbReference type="SUPFAM" id="SSF48452">
    <property type="entry name" value="TPR-like"/>
    <property type="match status" value="3"/>
</dbReference>
<evidence type="ECO:0000256" key="1">
    <source>
        <dbReference type="ARBA" id="ARBA00022618"/>
    </source>
</evidence>
<proteinExistence type="predicted"/>
<keyword evidence="5 7" id="KW-0802">TPR repeat</keyword>
<dbReference type="PROSITE" id="PS50005">
    <property type="entry name" value="TPR"/>
    <property type="match status" value="2"/>
</dbReference>
<evidence type="ECO:0000256" key="9">
    <source>
        <dbReference type="SAM" id="MobiDB-lite"/>
    </source>
</evidence>
<dbReference type="SMART" id="SM00028">
    <property type="entry name" value="TPR"/>
    <property type="match status" value="7"/>
</dbReference>
<dbReference type="Proteomes" id="UP001175271">
    <property type="component" value="Unassembled WGS sequence"/>
</dbReference>
<dbReference type="PANTHER" id="PTHR12558">
    <property type="entry name" value="CELL DIVISION CYCLE 16,23,27"/>
    <property type="match status" value="1"/>
</dbReference>
<feature type="compositionally biased region" description="Basic and acidic residues" evidence="9">
    <location>
        <begin position="593"/>
        <end position="604"/>
    </location>
</feature>
<keyword evidence="6" id="KW-0131">Cell cycle</keyword>
<dbReference type="GO" id="GO:0045842">
    <property type="term" value="P:positive regulation of mitotic metaphase/anaphase transition"/>
    <property type="evidence" value="ECO:0007669"/>
    <property type="project" value="TreeGrafter"/>
</dbReference>
<keyword evidence="4" id="KW-0833">Ubl conjugation pathway</keyword>
<dbReference type="GO" id="GO:0031145">
    <property type="term" value="P:anaphase-promoting complex-dependent catabolic process"/>
    <property type="evidence" value="ECO:0007669"/>
    <property type="project" value="TreeGrafter"/>
</dbReference>
<feature type="domain" description="Cdc23" evidence="10">
    <location>
        <begin position="49"/>
        <end position="259"/>
    </location>
</feature>
<keyword evidence="2" id="KW-0677">Repeat</keyword>
<dbReference type="GO" id="GO:0005680">
    <property type="term" value="C:anaphase-promoting complex"/>
    <property type="evidence" value="ECO:0007669"/>
    <property type="project" value="InterPro"/>
</dbReference>
<evidence type="ECO:0000256" key="6">
    <source>
        <dbReference type="ARBA" id="ARBA00023306"/>
    </source>
</evidence>
<dbReference type="PANTHER" id="PTHR12558:SF10">
    <property type="entry name" value="CELL DIVISION CYCLE PROTEIN 23 HOMOLOG"/>
    <property type="match status" value="1"/>
</dbReference>
<reference evidence="11" key="1">
    <citation type="submission" date="2023-06" db="EMBL/GenBank/DDBJ databases">
        <title>Genomic analysis of the entomopathogenic nematode Steinernema hermaphroditum.</title>
        <authorList>
            <person name="Schwarz E.M."/>
            <person name="Heppert J.K."/>
            <person name="Baniya A."/>
            <person name="Schwartz H.T."/>
            <person name="Tan C.-H."/>
            <person name="Antoshechkin I."/>
            <person name="Sternberg P.W."/>
            <person name="Goodrich-Blair H."/>
            <person name="Dillman A.R."/>
        </authorList>
    </citation>
    <scope>NUCLEOTIDE SEQUENCE</scope>
    <source>
        <strain evidence="11">PS9179</strain>
        <tissue evidence="11">Whole animal</tissue>
    </source>
</reference>
<keyword evidence="1" id="KW-0132">Cell division</keyword>
<evidence type="ECO:0000259" key="10">
    <source>
        <dbReference type="Pfam" id="PF04049"/>
    </source>
</evidence>
<sequence length="649" mass="75766">MVDVSGGPFRNSLPCSVTRPSRDKPKDAMFPAGNYKYEDLVPDLEWLYDECHNRCMIDGMAWAGEVLWGLPDEWKAQYRLRSDPLGAIQTLVYDRLVGFAWSLIQKREFHRAAFYLKKISKPNPEVTFLYYWARYLACENNRLETESESINRENREKERYVDEDLPVMLNELIEIRNKEGDNMDVFLLYLLGKVQVSMRQLPEATRTLKKVVQRERRLWPAWMELVQTIDSPNELSAVELQGNYWMTNWFRADALYRFQLHKTAGNFYQFLINKGLGQLHHLIAPLASCKARQQEHDHAMDLFEIIRSEDPYRIHFMDLYSDSLYVRGHKVKLCQLSQQLYKTHKYTFEVCCIVANYYSLRREHDKAIAFMQRAIRMNPLAASPWVLVGHEFMEVKNSSAACLAYRKATEVDPHDSRGWYGLGQLYDIMKMHSYSLEYYKRAHRCKPDDSRMLVALGNVYEALNRLQEAKNTYMKAYQVGDIEGTALIRMARVCERNNEKDEAAAAYEQYVVEYANIEYVEHMSLCLKYLANYYLNKADVPRARQYAERCTEFEPSQEEGKKLLAQINDLMNKEGEEGVRKMLKTACSTAIEEEPRSDTEMMEEHEAETDAESNDGDDEMEDSSPDQEESPEGSVPQQEQNDPDESSEL</sequence>
<keyword evidence="12" id="KW-1185">Reference proteome</keyword>
<feature type="repeat" description="TPR" evidence="7">
    <location>
        <begin position="382"/>
        <end position="415"/>
    </location>
</feature>
<protein>
    <recommendedName>
        <fullName evidence="10">Cdc23 domain-containing protein</fullName>
    </recommendedName>
</protein>
<feature type="repeat" description="TPR" evidence="7">
    <location>
        <begin position="416"/>
        <end position="449"/>
    </location>
</feature>
<name>A0AA39M0C2_9BILA</name>
<gene>
    <name evidence="11" type="ORF">QR680_012323</name>
</gene>
<evidence type="ECO:0000256" key="5">
    <source>
        <dbReference type="ARBA" id="ARBA00022803"/>
    </source>
</evidence>
<dbReference type="InterPro" id="IPR007192">
    <property type="entry name" value="APC8"/>
</dbReference>
<evidence type="ECO:0000313" key="12">
    <source>
        <dbReference type="Proteomes" id="UP001175271"/>
    </source>
</evidence>
<feature type="compositionally biased region" description="Acidic residues" evidence="9">
    <location>
        <begin position="605"/>
        <end position="631"/>
    </location>
</feature>
<accession>A0AA39M0C2</accession>
<keyword evidence="8" id="KW-0175">Coiled coil</keyword>
<dbReference type="InterPro" id="IPR019734">
    <property type="entry name" value="TPR_rpt"/>
</dbReference>
<comment type="caution">
    <text evidence="11">The sequence shown here is derived from an EMBL/GenBank/DDBJ whole genome shotgun (WGS) entry which is preliminary data.</text>
</comment>
<dbReference type="Pfam" id="PF13181">
    <property type="entry name" value="TPR_8"/>
    <property type="match status" value="2"/>
</dbReference>
<dbReference type="AlphaFoldDB" id="A0AA39M0C2"/>
<feature type="coiled-coil region" evidence="8">
    <location>
        <begin position="136"/>
        <end position="163"/>
    </location>
</feature>
<organism evidence="11 12">
    <name type="scientific">Steinernema hermaphroditum</name>
    <dbReference type="NCBI Taxonomy" id="289476"/>
    <lineage>
        <taxon>Eukaryota</taxon>
        <taxon>Metazoa</taxon>
        <taxon>Ecdysozoa</taxon>
        <taxon>Nematoda</taxon>
        <taxon>Chromadorea</taxon>
        <taxon>Rhabditida</taxon>
        <taxon>Tylenchina</taxon>
        <taxon>Panagrolaimomorpha</taxon>
        <taxon>Strongyloidoidea</taxon>
        <taxon>Steinernematidae</taxon>
        <taxon>Steinernema</taxon>
    </lineage>
</organism>